<evidence type="ECO:0000256" key="1">
    <source>
        <dbReference type="ARBA" id="ARBA00004651"/>
    </source>
</evidence>
<protein>
    <submittedName>
        <fullName evidence="7">L-lysine exporter family protein LysE/ArgO</fullName>
    </submittedName>
</protein>
<gene>
    <name evidence="7" type="ORF">LV82_02135</name>
</gene>
<proteinExistence type="predicted"/>
<dbReference type="PANTHER" id="PTHR30086">
    <property type="entry name" value="ARGININE EXPORTER PROTEIN ARGO"/>
    <property type="match status" value="1"/>
</dbReference>
<evidence type="ECO:0000313" key="7">
    <source>
        <dbReference type="EMBL" id="PPB80260.1"/>
    </source>
</evidence>
<keyword evidence="3 6" id="KW-0812">Transmembrane</keyword>
<dbReference type="AlphaFoldDB" id="A0A2S5JFQ5"/>
<name>A0A2S5JFQ5_9RHOB</name>
<evidence type="ECO:0000256" key="6">
    <source>
        <dbReference type="SAM" id="Phobius"/>
    </source>
</evidence>
<dbReference type="RefSeq" id="WP_104071505.1">
    <property type="nucleotide sequence ID" value="NZ_PRDS01000006.1"/>
</dbReference>
<feature type="transmembrane region" description="Helical" evidence="6">
    <location>
        <begin position="71"/>
        <end position="89"/>
    </location>
</feature>
<evidence type="ECO:0000256" key="4">
    <source>
        <dbReference type="ARBA" id="ARBA00022989"/>
    </source>
</evidence>
<dbReference type="OrthoDB" id="5638726at2"/>
<keyword evidence="5 6" id="KW-0472">Membrane</keyword>
<dbReference type="Proteomes" id="UP000239736">
    <property type="component" value="Unassembled WGS sequence"/>
</dbReference>
<keyword evidence="2" id="KW-1003">Cell membrane</keyword>
<evidence type="ECO:0000313" key="8">
    <source>
        <dbReference type="Proteomes" id="UP000239736"/>
    </source>
</evidence>
<accession>A0A2S5JFQ5</accession>
<dbReference type="EMBL" id="PRDS01000006">
    <property type="protein sequence ID" value="PPB80260.1"/>
    <property type="molecule type" value="Genomic_DNA"/>
</dbReference>
<dbReference type="Pfam" id="PF01810">
    <property type="entry name" value="LysE"/>
    <property type="match status" value="1"/>
</dbReference>
<feature type="transmembrane region" description="Helical" evidence="6">
    <location>
        <begin position="38"/>
        <end position="65"/>
    </location>
</feature>
<sequence length="201" mass="20913">MFAAAVSGFKLTIGLIMAIGAQNAFVLRQGLRREHVLLCVLFCAASDAILIAAGIVGLSAANAAFPWLGDALRWGGVAFLTVYALRALWSAWRGQQALTPASGAAPSSAWRVIAILAAITWLNPHVYLDTVVLIGSVASQFPGRELAFGIGAACGSLIFFLSLGFGARLLGPIFARPAAWRVLDLAVAGIMGAIAFDLAMA</sequence>
<dbReference type="GO" id="GO:0015171">
    <property type="term" value="F:amino acid transmembrane transporter activity"/>
    <property type="evidence" value="ECO:0007669"/>
    <property type="project" value="TreeGrafter"/>
</dbReference>
<dbReference type="InterPro" id="IPR001123">
    <property type="entry name" value="LeuE-type"/>
</dbReference>
<evidence type="ECO:0000256" key="2">
    <source>
        <dbReference type="ARBA" id="ARBA00022475"/>
    </source>
</evidence>
<feature type="transmembrane region" description="Helical" evidence="6">
    <location>
        <begin position="109"/>
        <end position="127"/>
    </location>
</feature>
<keyword evidence="8" id="KW-1185">Reference proteome</keyword>
<keyword evidence="4 6" id="KW-1133">Transmembrane helix</keyword>
<comment type="caution">
    <text evidence="7">The sequence shown here is derived from an EMBL/GenBank/DDBJ whole genome shotgun (WGS) entry which is preliminary data.</text>
</comment>
<evidence type="ECO:0000256" key="5">
    <source>
        <dbReference type="ARBA" id="ARBA00023136"/>
    </source>
</evidence>
<reference evidence="7 8" key="1">
    <citation type="submission" date="2018-01" db="EMBL/GenBank/DDBJ databases">
        <title>Genomic Encyclopedia of Archaeal and Bacterial Type Strains, Phase II (KMG-II): from individual species to whole genera.</title>
        <authorList>
            <person name="Goeker M."/>
        </authorList>
    </citation>
    <scope>NUCLEOTIDE SEQUENCE [LARGE SCALE GENOMIC DNA]</scope>
    <source>
        <strain evidence="7 8">DSM 12048</strain>
    </source>
</reference>
<feature type="transmembrane region" description="Helical" evidence="6">
    <location>
        <begin position="6"/>
        <end position="26"/>
    </location>
</feature>
<feature type="transmembrane region" description="Helical" evidence="6">
    <location>
        <begin position="147"/>
        <end position="170"/>
    </location>
</feature>
<dbReference type="PANTHER" id="PTHR30086:SF20">
    <property type="entry name" value="ARGININE EXPORTER PROTEIN ARGO-RELATED"/>
    <property type="match status" value="1"/>
</dbReference>
<organism evidence="7 8">
    <name type="scientific">Albidovulum inexpectatum</name>
    <dbReference type="NCBI Taxonomy" id="196587"/>
    <lineage>
        <taxon>Bacteria</taxon>
        <taxon>Pseudomonadati</taxon>
        <taxon>Pseudomonadota</taxon>
        <taxon>Alphaproteobacteria</taxon>
        <taxon>Rhodobacterales</taxon>
        <taxon>Paracoccaceae</taxon>
        <taxon>Albidovulum</taxon>
    </lineage>
</organism>
<comment type="subcellular location">
    <subcellularLocation>
        <location evidence="1">Cell membrane</location>
        <topology evidence="1">Multi-pass membrane protein</topology>
    </subcellularLocation>
</comment>
<feature type="transmembrane region" description="Helical" evidence="6">
    <location>
        <begin position="182"/>
        <end position="200"/>
    </location>
</feature>
<evidence type="ECO:0000256" key="3">
    <source>
        <dbReference type="ARBA" id="ARBA00022692"/>
    </source>
</evidence>
<dbReference type="GO" id="GO:0005886">
    <property type="term" value="C:plasma membrane"/>
    <property type="evidence" value="ECO:0007669"/>
    <property type="project" value="UniProtKB-SubCell"/>
</dbReference>